<accession>A0A0F9XD23</accession>
<organism evidence="2">
    <name type="scientific">marine sediment metagenome</name>
    <dbReference type="NCBI Taxonomy" id="412755"/>
    <lineage>
        <taxon>unclassified sequences</taxon>
        <taxon>metagenomes</taxon>
        <taxon>ecological metagenomes</taxon>
    </lineage>
</organism>
<dbReference type="EMBL" id="LAZR01000116">
    <property type="protein sequence ID" value="KKN89668.1"/>
    <property type="molecule type" value="Genomic_DNA"/>
</dbReference>
<gene>
    <name evidence="2" type="ORF">LCGC14_0235140</name>
</gene>
<evidence type="ECO:0000313" key="2">
    <source>
        <dbReference type="EMBL" id="KKN89668.1"/>
    </source>
</evidence>
<comment type="caution">
    <text evidence="2">The sequence shown here is derived from an EMBL/GenBank/DDBJ whole genome shotgun (WGS) entry which is preliminary data.</text>
</comment>
<proteinExistence type="predicted"/>
<name>A0A0F9XD23_9ZZZZ</name>
<sequence length="177" mass="20352">MKDTDQEQYTKLRRKLVVHIHALHKDAQNQPSLACDSGELAAELKAVSKRHKLLLDEVKAEADRDIRNNPDEFGLAKVTESAVKSAIDLHPDVQRVVRESIDADLDADKATTLANAFEHRRSMIKNEIQLYLGEYWGDVEVKEHEMRKASGQLDDDREERITRKRRAKRTPEDKTNN</sequence>
<evidence type="ECO:0000256" key="1">
    <source>
        <dbReference type="SAM" id="MobiDB-lite"/>
    </source>
</evidence>
<feature type="region of interest" description="Disordered" evidence="1">
    <location>
        <begin position="146"/>
        <end position="177"/>
    </location>
</feature>
<reference evidence="2" key="1">
    <citation type="journal article" date="2015" name="Nature">
        <title>Complex archaea that bridge the gap between prokaryotes and eukaryotes.</title>
        <authorList>
            <person name="Spang A."/>
            <person name="Saw J.H."/>
            <person name="Jorgensen S.L."/>
            <person name="Zaremba-Niedzwiedzka K."/>
            <person name="Martijn J."/>
            <person name="Lind A.E."/>
            <person name="van Eijk R."/>
            <person name="Schleper C."/>
            <person name="Guy L."/>
            <person name="Ettema T.J."/>
        </authorList>
    </citation>
    <scope>NUCLEOTIDE SEQUENCE</scope>
</reference>
<dbReference type="AlphaFoldDB" id="A0A0F9XD23"/>
<protein>
    <submittedName>
        <fullName evidence="2">Uncharacterized protein</fullName>
    </submittedName>
</protein>